<reference evidence="4" key="1">
    <citation type="submission" date="2016-10" db="EMBL/GenBank/DDBJ databases">
        <authorList>
            <person name="Benchimol M."/>
            <person name="Almeida L.G."/>
            <person name="Vasconcelos A.T."/>
            <person name="Perreira-Neves A."/>
            <person name="Rosa I.A."/>
            <person name="Tasca T."/>
            <person name="Bogo M.R."/>
            <person name="de Souza W."/>
        </authorList>
    </citation>
    <scope>NUCLEOTIDE SEQUENCE [LARGE SCALE GENOMIC DNA]</scope>
    <source>
        <strain evidence="4">K</strain>
    </source>
</reference>
<dbReference type="VEuPathDB" id="TrichDB:TRFO_12663"/>
<dbReference type="AlphaFoldDB" id="A0A1J4L5C0"/>
<keyword evidence="1" id="KW-0677">Repeat</keyword>
<feature type="repeat" description="ANK" evidence="3">
    <location>
        <begin position="33"/>
        <end position="65"/>
    </location>
</feature>
<dbReference type="PANTHER" id="PTHR24171:SF9">
    <property type="entry name" value="ANKYRIN REPEAT DOMAIN-CONTAINING PROTEIN 39"/>
    <property type="match status" value="1"/>
</dbReference>
<evidence type="ECO:0000313" key="4">
    <source>
        <dbReference type="EMBL" id="OHT17134.1"/>
    </source>
</evidence>
<dbReference type="PANTHER" id="PTHR24171">
    <property type="entry name" value="ANKYRIN REPEAT DOMAIN-CONTAINING PROTEIN 39-RELATED"/>
    <property type="match status" value="1"/>
</dbReference>
<accession>A0A1J4L5C0</accession>
<proteinExistence type="predicted"/>
<dbReference type="Gene3D" id="1.25.40.20">
    <property type="entry name" value="Ankyrin repeat-containing domain"/>
    <property type="match status" value="1"/>
</dbReference>
<name>A0A1J4L5C0_9EUKA</name>
<keyword evidence="2 3" id="KW-0040">ANK repeat</keyword>
<dbReference type="InterPro" id="IPR002110">
    <property type="entry name" value="Ankyrin_rpt"/>
</dbReference>
<dbReference type="PROSITE" id="PS50088">
    <property type="entry name" value="ANK_REPEAT"/>
    <property type="match status" value="1"/>
</dbReference>
<protein>
    <submittedName>
        <fullName evidence="4">Uncharacterized protein</fullName>
    </submittedName>
</protein>
<dbReference type="SMART" id="SM00248">
    <property type="entry name" value="ANK"/>
    <property type="match status" value="1"/>
</dbReference>
<evidence type="ECO:0000256" key="2">
    <source>
        <dbReference type="ARBA" id="ARBA00023043"/>
    </source>
</evidence>
<dbReference type="PROSITE" id="PS50297">
    <property type="entry name" value="ANK_REP_REGION"/>
    <property type="match status" value="1"/>
</dbReference>
<dbReference type="SUPFAM" id="SSF48403">
    <property type="entry name" value="Ankyrin repeat"/>
    <property type="match status" value="1"/>
</dbReference>
<dbReference type="GeneID" id="94831472"/>
<evidence type="ECO:0000313" key="5">
    <source>
        <dbReference type="Proteomes" id="UP000179807"/>
    </source>
</evidence>
<keyword evidence="5" id="KW-1185">Reference proteome</keyword>
<dbReference type="InterPro" id="IPR036770">
    <property type="entry name" value="Ankyrin_rpt-contain_sf"/>
</dbReference>
<dbReference type="RefSeq" id="XP_068370270.1">
    <property type="nucleotide sequence ID" value="XM_068496768.1"/>
</dbReference>
<dbReference type="Proteomes" id="UP000179807">
    <property type="component" value="Unassembled WGS sequence"/>
</dbReference>
<dbReference type="Pfam" id="PF12796">
    <property type="entry name" value="Ank_2"/>
    <property type="match status" value="1"/>
</dbReference>
<gene>
    <name evidence="4" type="ORF">TRFO_12663</name>
</gene>
<dbReference type="OrthoDB" id="194358at2759"/>
<evidence type="ECO:0000256" key="1">
    <source>
        <dbReference type="ARBA" id="ARBA00022737"/>
    </source>
</evidence>
<dbReference type="EMBL" id="MLAK01000035">
    <property type="protein sequence ID" value="OHT17134.1"/>
    <property type="molecule type" value="Genomic_DNA"/>
</dbReference>
<organism evidence="4 5">
    <name type="scientific">Tritrichomonas foetus</name>
    <dbReference type="NCBI Taxonomy" id="1144522"/>
    <lineage>
        <taxon>Eukaryota</taxon>
        <taxon>Metamonada</taxon>
        <taxon>Parabasalia</taxon>
        <taxon>Tritrichomonadida</taxon>
        <taxon>Tritrichomonadidae</taxon>
        <taxon>Tritrichomonas</taxon>
    </lineage>
</organism>
<comment type="caution">
    <text evidence="4">The sequence shown here is derived from an EMBL/GenBank/DDBJ whole genome shotgun (WGS) entry which is preliminary data.</text>
</comment>
<sequence length="65" mass="7408">MHYAASYGYLDICQKFIEIDNEQRSFIDIANANKETPLHLAANNHHLDICQFLIDNGAIIDAKVF</sequence>
<evidence type="ECO:0000256" key="3">
    <source>
        <dbReference type="PROSITE-ProRule" id="PRU00023"/>
    </source>
</evidence>